<evidence type="ECO:0000259" key="7">
    <source>
        <dbReference type="PROSITE" id="PS51900"/>
    </source>
</evidence>
<feature type="domain" description="Core-binding (CB)" evidence="7">
    <location>
        <begin position="68"/>
        <end position="150"/>
    </location>
</feature>
<gene>
    <name evidence="8" type="primary">xerC_2</name>
    <name evidence="8" type="ORF">Pr1d_32250</name>
</gene>
<keyword evidence="2" id="KW-0229">DNA integration</keyword>
<reference evidence="8 9" key="1">
    <citation type="submission" date="2019-08" db="EMBL/GenBank/DDBJ databases">
        <title>Deep-cultivation of Planctomycetes and their phenomic and genomic characterization uncovers novel biology.</title>
        <authorList>
            <person name="Wiegand S."/>
            <person name="Jogler M."/>
            <person name="Boedeker C."/>
            <person name="Pinto D."/>
            <person name="Vollmers J."/>
            <person name="Rivas-Marin E."/>
            <person name="Kohn T."/>
            <person name="Peeters S.H."/>
            <person name="Heuer A."/>
            <person name="Rast P."/>
            <person name="Oberbeckmann S."/>
            <person name="Bunk B."/>
            <person name="Jeske O."/>
            <person name="Meyerdierks A."/>
            <person name="Storesund J.E."/>
            <person name="Kallscheuer N."/>
            <person name="Luecker S."/>
            <person name="Lage O.M."/>
            <person name="Pohl T."/>
            <person name="Merkel B.J."/>
            <person name="Hornburger P."/>
            <person name="Mueller R.-W."/>
            <person name="Bruemmer F."/>
            <person name="Labrenz M."/>
            <person name="Spormann A.M."/>
            <person name="Op den Camp H."/>
            <person name="Overmann J."/>
            <person name="Amann R."/>
            <person name="Jetten M.S.M."/>
            <person name="Mascher T."/>
            <person name="Medema M.H."/>
            <person name="Devos D.P."/>
            <person name="Kaster A.-K."/>
            <person name="Ovreas L."/>
            <person name="Rohde M."/>
            <person name="Galperin M.Y."/>
            <person name="Jogler C."/>
        </authorList>
    </citation>
    <scope>NUCLEOTIDE SEQUENCE [LARGE SCALE GENOMIC DNA]</scope>
    <source>
        <strain evidence="8 9">Pr1d</strain>
    </source>
</reference>
<accession>A0A5B9QAB7</accession>
<dbReference type="GO" id="GO:0015074">
    <property type="term" value="P:DNA integration"/>
    <property type="evidence" value="ECO:0007669"/>
    <property type="project" value="UniProtKB-KW"/>
</dbReference>
<dbReference type="InterPro" id="IPR044068">
    <property type="entry name" value="CB"/>
</dbReference>
<dbReference type="PANTHER" id="PTHR30349:SF64">
    <property type="entry name" value="PROPHAGE INTEGRASE INTD-RELATED"/>
    <property type="match status" value="1"/>
</dbReference>
<protein>
    <submittedName>
        <fullName evidence="8">Tyrosine recombinase XerC</fullName>
    </submittedName>
</protein>
<dbReference type="InterPro" id="IPR002104">
    <property type="entry name" value="Integrase_catalytic"/>
</dbReference>
<keyword evidence="3 5" id="KW-0238">DNA-binding</keyword>
<dbReference type="PROSITE" id="PS51898">
    <property type="entry name" value="TYR_RECOMBINASE"/>
    <property type="match status" value="1"/>
</dbReference>
<comment type="similarity">
    <text evidence="1">Belongs to the 'phage' integrase family.</text>
</comment>
<keyword evidence="9" id="KW-1185">Reference proteome</keyword>
<dbReference type="OrthoDB" id="255290at2"/>
<organism evidence="8 9">
    <name type="scientific">Bythopirellula goksoeyrii</name>
    <dbReference type="NCBI Taxonomy" id="1400387"/>
    <lineage>
        <taxon>Bacteria</taxon>
        <taxon>Pseudomonadati</taxon>
        <taxon>Planctomycetota</taxon>
        <taxon>Planctomycetia</taxon>
        <taxon>Pirellulales</taxon>
        <taxon>Lacipirellulaceae</taxon>
        <taxon>Bythopirellula</taxon>
    </lineage>
</organism>
<sequence length="346" mass="40169">MKVEKTPLTRIGDTDMPAKPRKPWYWKARKAWYVCLHGKQHKLSTDKKEAQQRFHELMASEPKTVTDGSVASLLDAFISDCRKTKAPKTIQWYRNYLQDFLDFLVPKGYSPQSLPASRMTPKIVRQWVDHRGTAERARITAVKSAYSWGHGEGWMEHNPLSGMKRPPATKRTELIELPEMVRLLRLSKDKCFRELLTFCWDVGCRPQEAKGLRKDQLDLERSRCVISEDEAKGKRKQRVIYLTSRSKRIIERNINGSPYIFLNTRSKPWTTSAVNCRFARLEEKVGKRYCQYMWRHAFATRKLKEGVSPIVVAELLGHADVSTLAKIYQHVAQDPSHLLSALEQRK</sequence>
<dbReference type="InterPro" id="IPR011010">
    <property type="entry name" value="DNA_brk_join_enz"/>
</dbReference>
<proteinExistence type="inferred from homology"/>
<evidence type="ECO:0000256" key="1">
    <source>
        <dbReference type="ARBA" id="ARBA00008857"/>
    </source>
</evidence>
<dbReference type="KEGG" id="bgok:Pr1d_32250"/>
<dbReference type="RefSeq" id="WP_148074355.1">
    <property type="nucleotide sequence ID" value="NZ_CP042913.1"/>
</dbReference>
<evidence type="ECO:0000313" key="9">
    <source>
        <dbReference type="Proteomes" id="UP000323917"/>
    </source>
</evidence>
<dbReference type="PROSITE" id="PS51900">
    <property type="entry name" value="CB"/>
    <property type="match status" value="1"/>
</dbReference>
<dbReference type="Proteomes" id="UP000323917">
    <property type="component" value="Chromosome"/>
</dbReference>
<evidence type="ECO:0000256" key="3">
    <source>
        <dbReference type="ARBA" id="ARBA00023125"/>
    </source>
</evidence>
<evidence type="ECO:0000256" key="2">
    <source>
        <dbReference type="ARBA" id="ARBA00022908"/>
    </source>
</evidence>
<feature type="domain" description="Tyr recombinase" evidence="6">
    <location>
        <begin position="170"/>
        <end position="343"/>
    </location>
</feature>
<evidence type="ECO:0000256" key="5">
    <source>
        <dbReference type="PROSITE-ProRule" id="PRU01248"/>
    </source>
</evidence>
<evidence type="ECO:0000259" key="6">
    <source>
        <dbReference type="PROSITE" id="PS51898"/>
    </source>
</evidence>
<dbReference type="GO" id="GO:0006310">
    <property type="term" value="P:DNA recombination"/>
    <property type="evidence" value="ECO:0007669"/>
    <property type="project" value="UniProtKB-KW"/>
</dbReference>
<dbReference type="InterPro" id="IPR010998">
    <property type="entry name" value="Integrase_recombinase_N"/>
</dbReference>
<dbReference type="Pfam" id="PF00589">
    <property type="entry name" value="Phage_integrase"/>
    <property type="match status" value="1"/>
</dbReference>
<name>A0A5B9QAB7_9BACT</name>
<dbReference type="PANTHER" id="PTHR30349">
    <property type="entry name" value="PHAGE INTEGRASE-RELATED"/>
    <property type="match status" value="1"/>
</dbReference>
<dbReference type="GO" id="GO:0003677">
    <property type="term" value="F:DNA binding"/>
    <property type="evidence" value="ECO:0007669"/>
    <property type="project" value="UniProtKB-UniRule"/>
</dbReference>
<evidence type="ECO:0000313" key="8">
    <source>
        <dbReference type="EMBL" id="QEG35917.1"/>
    </source>
</evidence>
<dbReference type="Gene3D" id="1.10.443.10">
    <property type="entry name" value="Intergrase catalytic core"/>
    <property type="match status" value="1"/>
</dbReference>
<dbReference type="InterPro" id="IPR050090">
    <property type="entry name" value="Tyrosine_recombinase_XerCD"/>
</dbReference>
<dbReference type="AlphaFoldDB" id="A0A5B9QAB7"/>
<dbReference type="InterPro" id="IPR013762">
    <property type="entry name" value="Integrase-like_cat_sf"/>
</dbReference>
<dbReference type="SUPFAM" id="SSF56349">
    <property type="entry name" value="DNA breaking-rejoining enzymes"/>
    <property type="match status" value="1"/>
</dbReference>
<dbReference type="EMBL" id="CP042913">
    <property type="protein sequence ID" value="QEG35917.1"/>
    <property type="molecule type" value="Genomic_DNA"/>
</dbReference>
<keyword evidence="4" id="KW-0233">DNA recombination</keyword>
<dbReference type="Gene3D" id="1.10.150.130">
    <property type="match status" value="1"/>
</dbReference>
<evidence type="ECO:0000256" key="4">
    <source>
        <dbReference type="ARBA" id="ARBA00023172"/>
    </source>
</evidence>